<evidence type="ECO:0000256" key="3">
    <source>
        <dbReference type="ARBA" id="ARBA00022692"/>
    </source>
</evidence>
<feature type="domain" description="GP-PDE" evidence="9">
    <location>
        <begin position="214"/>
        <end position="468"/>
    </location>
</feature>
<reference evidence="10" key="1">
    <citation type="journal article" date="2023" name="Science">
        <title>Genome structures resolve the early diversification of teleost fishes.</title>
        <authorList>
            <person name="Parey E."/>
            <person name="Louis A."/>
            <person name="Montfort J."/>
            <person name="Bouchez O."/>
            <person name="Roques C."/>
            <person name="Iampietro C."/>
            <person name="Lluch J."/>
            <person name="Castinel A."/>
            <person name="Donnadieu C."/>
            <person name="Desvignes T."/>
            <person name="Floi Bucao C."/>
            <person name="Jouanno E."/>
            <person name="Wen M."/>
            <person name="Mejri S."/>
            <person name="Dirks R."/>
            <person name="Jansen H."/>
            <person name="Henkel C."/>
            <person name="Chen W.J."/>
            <person name="Zahm M."/>
            <person name="Cabau C."/>
            <person name="Klopp C."/>
            <person name="Thompson A.W."/>
            <person name="Robinson-Rechavi M."/>
            <person name="Braasch I."/>
            <person name="Lecointre G."/>
            <person name="Bobe J."/>
            <person name="Postlethwait J.H."/>
            <person name="Berthelot C."/>
            <person name="Roest Crollius H."/>
            <person name="Guiguen Y."/>
        </authorList>
    </citation>
    <scope>NUCLEOTIDE SEQUENCE</scope>
    <source>
        <strain evidence="10">Concon-B</strain>
    </source>
</reference>
<evidence type="ECO:0000256" key="6">
    <source>
        <dbReference type="ARBA" id="ARBA00023136"/>
    </source>
</evidence>
<dbReference type="OrthoDB" id="1058301at2759"/>
<gene>
    <name evidence="10" type="ORF">COCON_G00041850</name>
</gene>
<dbReference type="EMBL" id="JAFJMO010000003">
    <property type="protein sequence ID" value="KAJ8281666.1"/>
    <property type="molecule type" value="Genomic_DNA"/>
</dbReference>
<evidence type="ECO:0000313" key="10">
    <source>
        <dbReference type="EMBL" id="KAJ8281666.1"/>
    </source>
</evidence>
<dbReference type="GO" id="GO:0006629">
    <property type="term" value="P:lipid metabolic process"/>
    <property type="evidence" value="ECO:0007669"/>
    <property type="project" value="InterPro"/>
</dbReference>
<evidence type="ECO:0000256" key="5">
    <source>
        <dbReference type="ARBA" id="ARBA00022989"/>
    </source>
</evidence>
<dbReference type="Pfam" id="PF03009">
    <property type="entry name" value="GDPD"/>
    <property type="match status" value="1"/>
</dbReference>
<keyword evidence="4" id="KW-0378">Hydrolase</keyword>
<evidence type="ECO:0000256" key="4">
    <source>
        <dbReference type="ARBA" id="ARBA00022801"/>
    </source>
</evidence>
<dbReference type="Gene3D" id="3.20.20.190">
    <property type="entry name" value="Phosphatidylinositol (PI) phosphodiesterase"/>
    <property type="match status" value="1"/>
</dbReference>
<feature type="transmembrane region" description="Helical" evidence="8">
    <location>
        <begin position="73"/>
        <end position="100"/>
    </location>
</feature>
<dbReference type="PANTHER" id="PTHR23344:SF1">
    <property type="entry name" value="GLYCEROPHOSPHOINOSITOL INOSITOLPHOSPHODIESTERASE GDPD2"/>
    <property type="match status" value="1"/>
</dbReference>
<evidence type="ECO:0000313" key="11">
    <source>
        <dbReference type="Proteomes" id="UP001152803"/>
    </source>
</evidence>
<keyword evidence="6 8" id="KW-0472">Membrane</keyword>
<feature type="transmembrane region" description="Helical" evidence="8">
    <location>
        <begin position="112"/>
        <end position="131"/>
    </location>
</feature>
<evidence type="ECO:0000256" key="8">
    <source>
        <dbReference type="SAM" id="Phobius"/>
    </source>
</evidence>
<comment type="caution">
    <text evidence="10">The sequence shown here is derived from an EMBL/GenBank/DDBJ whole genome shotgun (WGS) entry which is preliminary data.</text>
</comment>
<feature type="transmembrane region" description="Helical" evidence="8">
    <location>
        <begin position="481"/>
        <end position="501"/>
    </location>
</feature>
<feature type="transmembrane region" description="Helical" evidence="8">
    <location>
        <begin position="151"/>
        <end position="168"/>
    </location>
</feature>
<feature type="transmembrane region" description="Helical" evidence="8">
    <location>
        <begin position="180"/>
        <end position="201"/>
    </location>
</feature>
<keyword evidence="7" id="KW-0325">Glycoprotein</keyword>
<name>A0A9Q1DTV9_CONCO</name>
<dbReference type="SUPFAM" id="SSF51695">
    <property type="entry name" value="PLC-like phosphodiesterases"/>
    <property type="match status" value="1"/>
</dbReference>
<dbReference type="Proteomes" id="UP001152803">
    <property type="component" value="Unassembled WGS sequence"/>
</dbReference>
<dbReference type="InterPro" id="IPR017946">
    <property type="entry name" value="PLC-like_Pdiesterase_TIM-brl"/>
</dbReference>
<protein>
    <recommendedName>
        <fullName evidence="9">GP-PDE domain-containing protein</fullName>
    </recommendedName>
</protein>
<dbReference type="PANTHER" id="PTHR23344">
    <property type="entry name" value="GLYCEROPHOSPHORYL DIESTER PHOSPHODIESTERASE"/>
    <property type="match status" value="1"/>
</dbReference>
<evidence type="ECO:0000256" key="1">
    <source>
        <dbReference type="ARBA" id="ARBA00004141"/>
    </source>
</evidence>
<evidence type="ECO:0000256" key="2">
    <source>
        <dbReference type="ARBA" id="ARBA00007277"/>
    </source>
</evidence>
<keyword evidence="5 8" id="KW-1133">Transmembrane helix</keyword>
<dbReference type="AlphaFoldDB" id="A0A9Q1DTV9"/>
<dbReference type="GO" id="GO:0008889">
    <property type="term" value="F:glycerophosphodiester phosphodiesterase activity"/>
    <property type="evidence" value="ECO:0007669"/>
    <property type="project" value="TreeGrafter"/>
</dbReference>
<comment type="similarity">
    <text evidence="2">Belongs to the glycerophosphoryl diester phosphodiesterase family.</text>
</comment>
<dbReference type="GO" id="GO:0005886">
    <property type="term" value="C:plasma membrane"/>
    <property type="evidence" value="ECO:0007669"/>
    <property type="project" value="TreeGrafter"/>
</dbReference>
<dbReference type="PROSITE" id="PS51704">
    <property type="entry name" value="GP_PDE"/>
    <property type="match status" value="1"/>
</dbReference>
<evidence type="ECO:0000259" key="9">
    <source>
        <dbReference type="PROSITE" id="PS51704"/>
    </source>
</evidence>
<comment type="subcellular location">
    <subcellularLocation>
        <location evidence="1">Membrane</location>
        <topology evidence="1">Multi-pass membrane protein</topology>
    </subcellularLocation>
</comment>
<proteinExistence type="inferred from homology"/>
<keyword evidence="3 8" id="KW-0812">Transmembrane</keyword>
<accession>A0A9Q1DTV9</accession>
<evidence type="ECO:0000256" key="7">
    <source>
        <dbReference type="ARBA" id="ARBA00023180"/>
    </source>
</evidence>
<dbReference type="InterPro" id="IPR030395">
    <property type="entry name" value="GP_PDE_dom"/>
</dbReference>
<keyword evidence="11" id="KW-1185">Reference proteome</keyword>
<organism evidence="10 11">
    <name type="scientific">Conger conger</name>
    <name type="common">Conger eel</name>
    <name type="synonym">Muraena conger</name>
    <dbReference type="NCBI Taxonomy" id="82655"/>
    <lineage>
        <taxon>Eukaryota</taxon>
        <taxon>Metazoa</taxon>
        <taxon>Chordata</taxon>
        <taxon>Craniata</taxon>
        <taxon>Vertebrata</taxon>
        <taxon>Euteleostomi</taxon>
        <taxon>Actinopterygii</taxon>
        <taxon>Neopterygii</taxon>
        <taxon>Teleostei</taxon>
        <taxon>Anguilliformes</taxon>
        <taxon>Congridae</taxon>
        <taxon>Conger</taxon>
    </lineage>
</organism>
<sequence>MAVKVCRTCCRGLYSCSWSQRSNPPERCACCWFSIVSLVSLLALFWMYVWQVMYNDRDDVNSFGFRKLNIGKWINWFMVVVIISAVLAIYCCLLLLFALFQVALGEALDLHWLHKVLLFLAALIIAMGIVGISRDGNWEAVYLSLQATAPFLQLGGVVALALLSWFVFQRVFRAESTVSRAATLLVFVVVSILIFLCPLFIESPCLLEKLPQKPALIGHRGAPMLAPENTMMSFRKAAECDLFGFETDVQLSKDGIPFLLHDHEGQFLTRTTDVTETYEGREYSSSSNFTWLELQKLNAGKWFTKSDPFGTVSSLSDREVKEAQNQSLPALSELLELAQNRGISVMFDMKSDAGSINDTSLTVQAIRRSNISPSLVLWLPPKHRDLVKEMAPGFRHMYASETKMRNESGDLLNMKFSKLASKQIRELQSRNVTVNMWVVNEPWLFSLLWCSGAGSVTTNACHHFQNMTGPIWQLTPGKYRMIWICVDVGALVVMVLVFLLVRKLESRNRANFKNKEHHPFLPIAQT</sequence>
<feature type="transmembrane region" description="Helical" evidence="8">
    <location>
        <begin position="29"/>
        <end position="53"/>
    </location>
</feature>